<keyword evidence="10" id="KW-1185">Reference proteome</keyword>
<protein>
    <recommendedName>
        <fullName evidence="8">Probable membrane transporter protein</fullName>
    </recommendedName>
</protein>
<dbReference type="InterPro" id="IPR002781">
    <property type="entry name" value="TM_pro_TauE-like"/>
</dbReference>
<dbReference type="PANTHER" id="PTHR30269:SF37">
    <property type="entry name" value="MEMBRANE TRANSPORTER PROTEIN"/>
    <property type="match status" value="1"/>
</dbReference>
<dbReference type="GO" id="GO:0005886">
    <property type="term" value="C:plasma membrane"/>
    <property type="evidence" value="ECO:0007669"/>
    <property type="project" value="UniProtKB-SubCell"/>
</dbReference>
<comment type="similarity">
    <text evidence="2 8">Belongs to the 4-toluene sulfonate uptake permease (TSUP) (TC 2.A.102) family.</text>
</comment>
<evidence type="ECO:0000256" key="5">
    <source>
        <dbReference type="ARBA" id="ARBA00022692"/>
    </source>
</evidence>
<evidence type="ECO:0000313" key="10">
    <source>
        <dbReference type="Proteomes" id="UP000244906"/>
    </source>
</evidence>
<dbReference type="PANTHER" id="PTHR30269">
    <property type="entry name" value="TRANSMEMBRANE PROTEIN YFCA"/>
    <property type="match status" value="1"/>
</dbReference>
<evidence type="ECO:0000256" key="6">
    <source>
        <dbReference type="ARBA" id="ARBA00022989"/>
    </source>
</evidence>
<keyword evidence="5 8" id="KW-0812">Transmembrane</keyword>
<feature type="transmembrane region" description="Helical" evidence="8">
    <location>
        <begin position="230"/>
        <end position="247"/>
    </location>
</feature>
<organism evidence="9 10">
    <name type="scientific">Pelagibaculum spongiae</name>
    <dbReference type="NCBI Taxonomy" id="2080658"/>
    <lineage>
        <taxon>Bacteria</taxon>
        <taxon>Pseudomonadati</taxon>
        <taxon>Pseudomonadota</taxon>
        <taxon>Gammaproteobacteria</taxon>
        <taxon>Oceanospirillales</taxon>
        <taxon>Pelagibaculum</taxon>
    </lineage>
</organism>
<sequence>MPDLLFPTPLTGWVIVLLVLIAAMTSTMTAAVGAGGGLLMLVVLIWFLPAEVVIPVHAIVQLGSNSGRLYLQRKHLDIQLIGRFSSGALIGTALGGLLLIAFALEDQSWLISFFVLWLLWLPSKYRFPLKIPFSMVGSSTSFLSVFVGATGPLVGAFISRMSLKKAQTSALFAGAMSVQHGLKLILFGLVGFAFQQWIGLCLLMISSGFIGTQLGLKLQNRLPEQRFKQIFRWMLTLLALEMLISHFW</sequence>
<dbReference type="EMBL" id="QDDL01000004">
    <property type="protein sequence ID" value="PVZ68977.1"/>
    <property type="molecule type" value="Genomic_DNA"/>
</dbReference>
<feature type="transmembrane region" description="Helical" evidence="8">
    <location>
        <begin position="38"/>
        <end position="60"/>
    </location>
</feature>
<feature type="transmembrane region" description="Helical" evidence="8">
    <location>
        <begin position="12"/>
        <end position="31"/>
    </location>
</feature>
<dbReference type="Proteomes" id="UP000244906">
    <property type="component" value="Unassembled WGS sequence"/>
</dbReference>
<evidence type="ECO:0000256" key="2">
    <source>
        <dbReference type="ARBA" id="ARBA00009142"/>
    </source>
</evidence>
<comment type="caution">
    <text evidence="9">The sequence shown here is derived from an EMBL/GenBank/DDBJ whole genome shotgun (WGS) entry which is preliminary data.</text>
</comment>
<evidence type="ECO:0000256" key="7">
    <source>
        <dbReference type="ARBA" id="ARBA00023136"/>
    </source>
</evidence>
<accession>A0A2V1GWD7</accession>
<dbReference type="RefSeq" id="WP_116687359.1">
    <property type="nucleotide sequence ID" value="NZ_CAWNYD010000004.1"/>
</dbReference>
<evidence type="ECO:0000313" key="9">
    <source>
        <dbReference type="EMBL" id="PVZ68977.1"/>
    </source>
</evidence>
<dbReference type="Pfam" id="PF01925">
    <property type="entry name" value="TauE"/>
    <property type="match status" value="1"/>
</dbReference>
<name>A0A2V1GWD7_9GAMM</name>
<keyword evidence="7 8" id="KW-0472">Membrane</keyword>
<feature type="transmembrane region" description="Helical" evidence="8">
    <location>
        <begin position="80"/>
        <end position="102"/>
    </location>
</feature>
<reference evidence="9 10" key="1">
    <citation type="submission" date="2018-04" db="EMBL/GenBank/DDBJ databases">
        <title>Thalassorhabdus spongiae gen. nov., sp. nov., isolated from a marine sponge in South-West Iceland.</title>
        <authorList>
            <person name="Knobloch S."/>
            <person name="Daussin A."/>
            <person name="Johannsson R."/>
            <person name="Marteinsson V.T."/>
        </authorList>
    </citation>
    <scope>NUCLEOTIDE SEQUENCE [LARGE SCALE GENOMIC DNA]</scope>
    <source>
        <strain evidence="9 10">Hp12</strain>
    </source>
</reference>
<dbReference type="InterPro" id="IPR052017">
    <property type="entry name" value="TSUP"/>
</dbReference>
<dbReference type="AlphaFoldDB" id="A0A2V1GWD7"/>
<evidence type="ECO:0000256" key="8">
    <source>
        <dbReference type="RuleBase" id="RU363041"/>
    </source>
</evidence>
<dbReference type="OrthoDB" id="6197550at2"/>
<feature type="transmembrane region" description="Helical" evidence="8">
    <location>
        <begin position="197"/>
        <end position="218"/>
    </location>
</feature>
<keyword evidence="4 8" id="KW-1003">Cell membrane</keyword>
<feature type="transmembrane region" description="Helical" evidence="8">
    <location>
        <begin position="170"/>
        <end position="191"/>
    </location>
</feature>
<gene>
    <name evidence="9" type="ORF">DC094_12085</name>
</gene>
<comment type="subcellular location">
    <subcellularLocation>
        <location evidence="1 8">Cell membrane</location>
        <topology evidence="1 8">Multi-pass membrane protein</topology>
    </subcellularLocation>
</comment>
<feature type="transmembrane region" description="Helical" evidence="8">
    <location>
        <begin position="139"/>
        <end position="158"/>
    </location>
</feature>
<evidence type="ECO:0000256" key="3">
    <source>
        <dbReference type="ARBA" id="ARBA00022448"/>
    </source>
</evidence>
<proteinExistence type="inferred from homology"/>
<keyword evidence="3" id="KW-0813">Transport</keyword>
<evidence type="ECO:0000256" key="1">
    <source>
        <dbReference type="ARBA" id="ARBA00004651"/>
    </source>
</evidence>
<evidence type="ECO:0000256" key="4">
    <source>
        <dbReference type="ARBA" id="ARBA00022475"/>
    </source>
</evidence>
<keyword evidence="6 8" id="KW-1133">Transmembrane helix</keyword>